<keyword evidence="4" id="KW-0779">Telomere</keyword>
<accession>K2RE58</accession>
<dbReference type="InParanoid" id="K2RE58"/>
<feature type="compositionally biased region" description="Basic and acidic residues" evidence="7">
    <location>
        <begin position="1232"/>
        <end position="1242"/>
    </location>
</feature>
<feature type="region of interest" description="Disordered" evidence="7">
    <location>
        <begin position="1420"/>
        <end position="1458"/>
    </location>
</feature>
<dbReference type="Pfam" id="PF12231">
    <property type="entry name" value="Rif1_N"/>
    <property type="match status" value="1"/>
</dbReference>
<evidence type="ECO:0000256" key="1">
    <source>
        <dbReference type="ARBA" id="ARBA00004123"/>
    </source>
</evidence>
<dbReference type="Proteomes" id="UP000007129">
    <property type="component" value="Unassembled WGS sequence"/>
</dbReference>
<evidence type="ECO:0000256" key="6">
    <source>
        <dbReference type="ARBA" id="ARBA00023306"/>
    </source>
</evidence>
<evidence type="ECO:0000313" key="10">
    <source>
        <dbReference type="Proteomes" id="UP000007129"/>
    </source>
</evidence>
<feature type="compositionally biased region" description="Polar residues" evidence="7">
    <location>
        <begin position="1767"/>
        <end position="1810"/>
    </location>
</feature>
<dbReference type="SUPFAM" id="SSF48371">
    <property type="entry name" value="ARM repeat"/>
    <property type="match status" value="1"/>
</dbReference>
<comment type="subcellular location">
    <subcellularLocation>
        <location evidence="2">Chromosome</location>
        <location evidence="2">Telomere</location>
    </subcellularLocation>
    <subcellularLocation>
        <location evidence="1">Nucleus</location>
    </subcellularLocation>
</comment>
<feature type="compositionally biased region" description="Basic and acidic residues" evidence="7">
    <location>
        <begin position="1834"/>
        <end position="1843"/>
    </location>
</feature>
<feature type="compositionally biased region" description="Polar residues" evidence="7">
    <location>
        <begin position="1549"/>
        <end position="1568"/>
    </location>
</feature>
<feature type="domain" description="Telomere-associated protein Rif1 N-terminal" evidence="8">
    <location>
        <begin position="158"/>
        <end position="530"/>
    </location>
</feature>
<gene>
    <name evidence="9" type="ORF">MPH_09972</name>
</gene>
<feature type="region of interest" description="Disordered" evidence="7">
    <location>
        <begin position="1301"/>
        <end position="1329"/>
    </location>
</feature>
<dbReference type="PANTHER" id="PTHR22928:SF3">
    <property type="entry name" value="TELOMERE-ASSOCIATED PROTEIN RIF1"/>
    <property type="match status" value="1"/>
</dbReference>
<name>K2RE58_MACPH</name>
<proteinExistence type="predicted"/>
<organism evidence="9 10">
    <name type="scientific">Macrophomina phaseolina (strain MS6)</name>
    <name type="common">Charcoal rot fungus</name>
    <dbReference type="NCBI Taxonomy" id="1126212"/>
    <lineage>
        <taxon>Eukaryota</taxon>
        <taxon>Fungi</taxon>
        <taxon>Dikarya</taxon>
        <taxon>Ascomycota</taxon>
        <taxon>Pezizomycotina</taxon>
        <taxon>Dothideomycetes</taxon>
        <taxon>Dothideomycetes incertae sedis</taxon>
        <taxon>Botryosphaeriales</taxon>
        <taxon>Botryosphaeriaceae</taxon>
        <taxon>Macrophomina</taxon>
    </lineage>
</organism>
<dbReference type="OrthoDB" id="5399929at2759"/>
<comment type="caution">
    <text evidence="9">The sequence shown here is derived from an EMBL/GenBank/DDBJ whole genome shotgun (WGS) entry which is preliminary data.</text>
</comment>
<feature type="compositionally biased region" description="Low complexity" evidence="7">
    <location>
        <begin position="1648"/>
        <end position="1658"/>
    </location>
</feature>
<dbReference type="PANTHER" id="PTHR22928">
    <property type="entry name" value="TELOMERE-ASSOCIATED PROTEIN RIF1"/>
    <property type="match status" value="1"/>
</dbReference>
<keyword evidence="3" id="KW-0158">Chromosome</keyword>
<evidence type="ECO:0000256" key="2">
    <source>
        <dbReference type="ARBA" id="ARBA00004574"/>
    </source>
</evidence>
<dbReference type="InterPro" id="IPR022031">
    <property type="entry name" value="Rif1_N"/>
</dbReference>
<evidence type="ECO:0000313" key="9">
    <source>
        <dbReference type="EMBL" id="EKG12873.1"/>
    </source>
</evidence>
<feature type="region of interest" description="Disordered" evidence="7">
    <location>
        <begin position="1132"/>
        <end position="1177"/>
    </location>
</feature>
<dbReference type="GO" id="GO:0005634">
    <property type="term" value="C:nucleus"/>
    <property type="evidence" value="ECO:0007669"/>
    <property type="project" value="UniProtKB-SubCell"/>
</dbReference>
<feature type="compositionally biased region" description="Low complexity" evidence="7">
    <location>
        <begin position="1676"/>
        <end position="1685"/>
    </location>
</feature>
<feature type="region of interest" description="Disordered" evidence="7">
    <location>
        <begin position="1493"/>
        <end position="1534"/>
    </location>
</feature>
<feature type="compositionally biased region" description="Polar residues" evidence="7">
    <location>
        <begin position="1157"/>
        <end position="1171"/>
    </location>
</feature>
<feature type="region of interest" description="Disordered" evidence="7">
    <location>
        <begin position="1"/>
        <end position="24"/>
    </location>
</feature>
<keyword evidence="6" id="KW-0131">Cell cycle</keyword>
<sequence>MAPESATVFDDLPLRPPTPPREADKCVDDALQFLSDSFEVEEATGNAPVHLEPAFINTPPQHSPASSAGQVNGSSRRKKVDFSPWTAYHSVNDPPPSRRGLPGSPLRPLPQPRDPKTLKSILKAHDPPSTQPSTPDNAHAPNASDNFATMLEGLVKQLAGKSRPHKLDAYMALLSILKTYDGKPDSKALAGKMDLLAQFIERDMKATSVQTGGLDVQLALQALKLLVTLMEIGPVAARIPEAFRAFFLNKAIETFSDATAPKQWVNHVLHAFYQQRFVRTMSVDRAHRAITALKDIEDRVSGNNVIICRMLAYHTLLSQQQAVMVDRAPDWIQHIFHGLLSSNKDIRMQAVQLSTVVGIAVGDVTQISRVTMETLAKEIEEGKSYGEYFTDRLIEMLSDAETAPHVPHIWAAVGLLLRNRRRKLESWKLLRRWLLVFQKCVNSSNKEAAIQANYAWNRFVYALKPDYTTPQTFRQLLRQAIVAQFDRKGSDKDAQRMKRSAFSSYCNLLYYSLPPTAPIEQLDLYWQEFVVEVIPSLIKKERRGAIMSCRVLTALFKRNQTKLWKENLAVESPVVSLEHIMPLDPRWTRQRLGNILPSYELCLASAPWTCNSPSEEISSEMPVKTMWVALMSTVAEAGSKEVTASMDFKEACAQIMNLFHRIWTNHPKSLGREDDLETWIDKFGFLVLTTLELLGPGSFADPILSRNPTGNFEVAPTPSHRPKSRGSLQSPLLHLLRLFVSNIPSLISPSSVLRLSERLLELCCHAKPSRKSKLELLRNFAHESSSSSDGFFRSGIWRKCAKETETCLKTSALPTPADRAAQSLGEEYRFVLDILICGIKNGIDSLDDANSLFDAFVSRVRCEVGDGVSVAAVALAIIEPLAGILQTPPANAKDDTAMFFATLVVRYTEHPKHRRAVEQARRILWGVSTGPQKPSDFDPFNHLYNMIVSRLQASYDGLENLRGDLIIGFSTALGTLLQRWPVSFTTMLLRRIQDGIAIWVEDAQQKLAGDAVEAQGGREAVYTLWNMVMTSVEQLPKHDTMLLKVLDTLIVAGLRSRRQRIVNRTIETWNKTFGGQKSLQYPVGVEKGLRRLRAVVELQLPDFPEGSSKEEEEPIPIFEDSQEELLSIRPPLEFRGPSSLPRHLNDTALPSPLPSDPTLNGRSQTSLTFSSKPKAALRHDDSQMAFAPIQSAPVAGTGQDSQLLTDPQKEVREKQQEAAAMFADISPSPAKPLRDQRLDLSRYAKPGRQLIPSDDAEPRSTPILNLQEYGGNQDVPSSSPTPKARIENRYDAARDVLYPNSSAAEPLVPTDIPSSPPGLDDENGLPVDSSTVNERFVKSIEAPRTNPVDGLEEELGEEVVNQLVGDVSNLSDTNLSRFDRDLSHVSVSSRYSESELGSSEIDDEVSQQLENEVIAQALRRRDAPNSSAKKLTLPDDTTIDGGQEVHHSDTAGDLLDDLLGDGEDISSFNDIAAGLPQGTADTVSEPPQRVIVEDVHSTPSSPTEKDTSSIDLPIRASPAKARPRPETIKLNQPQEAFVEDSFIAPEAASPTSVSTKTSAIKPKQTTSKASRHRKRKSETIADFSLASKRPKKKASLPSHEPPDAQRNLATGSGSDSDDSLLSNIRVDTSSDGPLPGAKASFSRASTTPLQSSQPQSKPANVSVRKEKKGRKSVLQAPSSPRASPRLSGVAPEPALTRFHKRKSRLSKSQTTEADIDEVKDASVMDNEAVEETPAPKKRKGRTSKAAESQASSQASNASSSVKMAGSGNHSRNSASLAEVSVTVTEMASQDVSQSGSPRSTSGGNRTTESVAGQKKKRRRSYDKKGGAGGTTAVETREGKRAESQEGSASQGSTASNEGDERPKLQPQSIIARLKRVLSDCKNMVLGREEERKIDDVMFELRREVHAAARRGEMESGN</sequence>
<feature type="region of interest" description="Disordered" evidence="7">
    <location>
        <begin position="1193"/>
        <end position="1285"/>
    </location>
</feature>
<evidence type="ECO:0000256" key="7">
    <source>
        <dbReference type="SAM" id="MobiDB-lite"/>
    </source>
</evidence>
<dbReference type="HOGENOM" id="CLU_000830_1_0_1"/>
<keyword evidence="5" id="KW-0539">Nucleus</keyword>
<protein>
    <recommendedName>
        <fullName evidence="8">Telomere-associated protein Rif1 N-terminal domain-containing protein</fullName>
    </recommendedName>
</protein>
<feature type="compositionally biased region" description="Low complexity" evidence="7">
    <location>
        <begin position="1611"/>
        <end position="1622"/>
    </location>
</feature>
<dbReference type="GO" id="GO:0140445">
    <property type="term" value="C:chromosome, telomeric repeat region"/>
    <property type="evidence" value="ECO:0007669"/>
    <property type="project" value="TreeGrafter"/>
</dbReference>
<dbReference type="GO" id="GO:0000723">
    <property type="term" value="P:telomere maintenance"/>
    <property type="evidence" value="ECO:0007669"/>
    <property type="project" value="TreeGrafter"/>
</dbReference>
<evidence type="ECO:0000256" key="4">
    <source>
        <dbReference type="ARBA" id="ARBA00022895"/>
    </source>
</evidence>
<evidence type="ECO:0000256" key="3">
    <source>
        <dbReference type="ARBA" id="ARBA00022454"/>
    </source>
</evidence>
<feature type="region of interest" description="Disordered" evidence="7">
    <location>
        <begin position="42"/>
        <end position="144"/>
    </location>
</feature>
<feature type="compositionally biased region" description="Basic and acidic residues" evidence="7">
    <location>
        <begin position="1207"/>
        <end position="1216"/>
    </location>
</feature>
<dbReference type="VEuPathDB" id="FungiDB:MPH_09972"/>
<dbReference type="EMBL" id="AHHD01000424">
    <property type="protein sequence ID" value="EKG12873.1"/>
    <property type="molecule type" value="Genomic_DNA"/>
</dbReference>
<feature type="compositionally biased region" description="Low complexity" evidence="7">
    <location>
        <begin position="1743"/>
        <end position="1760"/>
    </location>
</feature>
<dbReference type="STRING" id="1126212.K2RE58"/>
<feature type="compositionally biased region" description="Polar residues" evidence="7">
    <location>
        <begin position="58"/>
        <end position="74"/>
    </location>
</feature>
<feature type="region of interest" description="Disordered" evidence="7">
    <location>
        <begin position="1547"/>
        <end position="1868"/>
    </location>
</feature>
<dbReference type="eggNOG" id="ENOG502QSZW">
    <property type="taxonomic scope" value="Eukaryota"/>
</dbReference>
<evidence type="ECO:0000256" key="5">
    <source>
        <dbReference type="ARBA" id="ARBA00023242"/>
    </source>
</evidence>
<feature type="compositionally biased region" description="Polar residues" evidence="7">
    <location>
        <begin position="1844"/>
        <end position="1856"/>
    </location>
</feature>
<evidence type="ECO:0000259" key="8">
    <source>
        <dbReference type="Pfam" id="PF12231"/>
    </source>
</evidence>
<dbReference type="InterPro" id="IPR016024">
    <property type="entry name" value="ARM-type_fold"/>
</dbReference>
<reference evidence="9 10" key="1">
    <citation type="journal article" date="2012" name="BMC Genomics">
        <title>Tools to kill: Genome of one of the most destructive plant pathogenic fungi Macrophomina phaseolina.</title>
        <authorList>
            <person name="Islam M.S."/>
            <person name="Haque M.S."/>
            <person name="Islam M.M."/>
            <person name="Emdad E.M."/>
            <person name="Halim A."/>
            <person name="Hossen Q.M.M."/>
            <person name="Hossain M.Z."/>
            <person name="Ahmed B."/>
            <person name="Rahim S."/>
            <person name="Rahman M.S."/>
            <person name="Alam M.M."/>
            <person name="Hou S."/>
            <person name="Wan X."/>
            <person name="Saito J.A."/>
            <person name="Alam M."/>
        </authorList>
    </citation>
    <scope>NUCLEOTIDE SEQUENCE [LARGE SCALE GENOMIC DNA]</scope>
    <source>
        <strain evidence="9 10">MS6</strain>
    </source>
</reference>